<dbReference type="PATRIC" id="fig|1441730.3.peg.3336"/>
<sequence length="299" mass="32121">MTSRPMTEVATGFTYTEGPRWHEGRLWFVDFYTHSVNAVNADGSIEQVCTVEHQPSGLGWLPDGRMLVVSMKDRKVLRREPDGSLVEHADISEHCHGHANDMVVAANGQAYVGEFGFDLMGGADHEHGVVVLVDTDGTSRVAAEGLSFPNGMCISPDGRTLYVNELFGNRVSRFDIEPDGTLGPRRDFASFGDLGDEPSVEKRLAACTIAPDGQALDAEGAIWIADCVNQRAVRLAEGGTILNEVSTAPLGVFAVALGGDDGRTLFLSVAPDFDEAKRSAAREAKVLSTRVDVPHAGRP</sequence>
<evidence type="ECO:0000313" key="4">
    <source>
        <dbReference type="EMBL" id="KSZ58059.1"/>
    </source>
</evidence>
<dbReference type="GO" id="GO:0016787">
    <property type="term" value="F:hydrolase activity"/>
    <property type="evidence" value="ECO:0007669"/>
    <property type="project" value="UniProtKB-KW"/>
</dbReference>
<dbReference type="InterPro" id="IPR051262">
    <property type="entry name" value="SMP-30/CGR1_Lactonase"/>
</dbReference>
<dbReference type="Gene3D" id="2.120.10.30">
    <property type="entry name" value="TolB, C-terminal domain"/>
    <property type="match status" value="1"/>
</dbReference>
<dbReference type="InterPro" id="IPR011042">
    <property type="entry name" value="6-blade_b-propeller_TolB-like"/>
</dbReference>
<comment type="similarity">
    <text evidence="1">Belongs to the SMP-30/CGR1 family.</text>
</comment>
<dbReference type="Proteomes" id="UP000053060">
    <property type="component" value="Unassembled WGS sequence"/>
</dbReference>
<keyword evidence="2" id="KW-0378">Hydrolase</keyword>
<evidence type="ECO:0000259" key="3">
    <source>
        <dbReference type="Pfam" id="PF08450"/>
    </source>
</evidence>
<dbReference type="RefSeq" id="WP_060652725.1">
    <property type="nucleotide sequence ID" value="NZ_AZXY01000007.1"/>
</dbReference>
<reference evidence="5" key="1">
    <citation type="submission" date="2015-01" db="EMBL/GenBank/DDBJ databases">
        <title>Draft genome sequence of Rhodococcus pyridinivorans strain KG-16, a hydrocarbon-degrading bacterium.</title>
        <authorList>
            <person name="Aggarwal R.K."/>
            <person name="Dawar C."/>
        </authorList>
    </citation>
    <scope>NUCLEOTIDE SEQUENCE [LARGE SCALE GENOMIC DNA]</scope>
    <source>
        <strain evidence="5">KG-16</strain>
    </source>
</reference>
<dbReference type="PANTHER" id="PTHR47572">
    <property type="entry name" value="LIPOPROTEIN-RELATED"/>
    <property type="match status" value="1"/>
</dbReference>
<dbReference type="EMBL" id="AZXY01000007">
    <property type="protein sequence ID" value="KSZ58059.1"/>
    <property type="molecule type" value="Genomic_DNA"/>
</dbReference>
<proteinExistence type="inferred from homology"/>
<comment type="caution">
    <text evidence="4">The sequence shown here is derived from an EMBL/GenBank/DDBJ whole genome shotgun (WGS) entry which is preliminary data.</text>
</comment>
<evidence type="ECO:0000313" key="5">
    <source>
        <dbReference type="Proteomes" id="UP000053060"/>
    </source>
</evidence>
<dbReference type="PANTHER" id="PTHR47572:SF4">
    <property type="entry name" value="LACTONASE DRP35"/>
    <property type="match status" value="1"/>
</dbReference>
<dbReference type="Pfam" id="PF08450">
    <property type="entry name" value="SGL"/>
    <property type="match status" value="1"/>
</dbReference>
<evidence type="ECO:0000256" key="2">
    <source>
        <dbReference type="ARBA" id="ARBA00022801"/>
    </source>
</evidence>
<gene>
    <name evidence="4" type="ORF">Z045_16035</name>
</gene>
<reference evidence="4 5" key="2">
    <citation type="journal article" date="2016" name="Genome Announc.">
        <title>Draft Genome Sequence of a Versatile Hydrocarbon-Degrading Bacterium, Rhodococcus pyridinivorans Strain KG-16, Collected from Oil Fields in India.</title>
        <authorList>
            <person name="Aggarwal R.K."/>
            <person name="Dawar C."/>
            <person name="Phanindranath R."/>
            <person name="Mutnuri L."/>
            <person name="Dayal A.M."/>
        </authorList>
    </citation>
    <scope>NUCLEOTIDE SEQUENCE [LARGE SCALE GENOMIC DNA]</scope>
    <source>
        <strain evidence="4 5">KG-16</strain>
    </source>
</reference>
<dbReference type="AlphaFoldDB" id="A0A0V9UJ69"/>
<protein>
    <submittedName>
        <fullName evidence="4">Gluconolactonase</fullName>
    </submittedName>
</protein>
<organism evidence="4 5">
    <name type="scientific">Rhodococcus pyridinivorans KG-16</name>
    <dbReference type="NCBI Taxonomy" id="1441730"/>
    <lineage>
        <taxon>Bacteria</taxon>
        <taxon>Bacillati</taxon>
        <taxon>Actinomycetota</taxon>
        <taxon>Actinomycetes</taxon>
        <taxon>Mycobacteriales</taxon>
        <taxon>Nocardiaceae</taxon>
        <taxon>Rhodococcus</taxon>
    </lineage>
</organism>
<dbReference type="SUPFAM" id="SSF63829">
    <property type="entry name" value="Calcium-dependent phosphotriesterase"/>
    <property type="match status" value="1"/>
</dbReference>
<name>A0A0V9UJ69_9NOCA</name>
<dbReference type="InterPro" id="IPR013658">
    <property type="entry name" value="SGL"/>
</dbReference>
<evidence type="ECO:0000256" key="1">
    <source>
        <dbReference type="ARBA" id="ARBA00008853"/>
    </source>
</evidence>
<accession>A0A0V9UJ69</accession>
<feature type="domain" description="SMP-30/Gluconolactonase/LRE-like region" evidence="3">
    <location>
        <begin position="16"/>
        <end position="270"/>
    </location>
</feature>